<name>A0A8D0HJ55_SPHPU</name>
<dbReference type="Gene3D" id="1.20.5.340">
    <property type="match status" value="1"/>
</dbReference>
<organism evidence="21 22">
    <name type="scientific">Sphenodon punctatus</name>
    <name type="common">Tuatara</name>
    <name type="synonym">Hatteria punctata</name>
    <dbReference type="NCBI Taxonomy" id="8508"/>
    <lineage>
        <taxon>Eukaryota</taxon>
        <taxon>Metazoa</taxon>
        <taxon>Chordata</taxon>
        <taxon>Craniata</taxon>
        <taxon>Vertebrata</taxon>
        <taxon>Euteleostomi</taxon>
        <taxon>Lepidosauria</taxon>
        <taxon>Sphenodontia</taxon>
        <taxon>Sphenodontidae</taxon>
        <taxon>Sphenodon</taxon>
    </lineage>
</organism>
<evidence type="ECO:0000256" key="3">
    <source>
        <dbReference type="ARBA" id="ARBA00004412"/>
    </source>
</evidence>
<dbReference type="GO" id="GO:0030030">
    <property type="term" value="P:cell projection organization"/>
    <property type="evidence" value="ECO:0007669"/>
    <property type="project" value="UniProtKB-KW"/>
</dbReference>
<evidence type="ECO:0000259" key="19">
    <source>
        <dbReference type="Pfam" id="PF03528"/>
    </source>
</evidence>
<evidence type="ECO:0000256" key="7">
    <source>
        <dbReference type="ARBA" id="ARBA00022490"/>
    </source>
</evidence>
<evidence type="ECO:0000256" key="15">
    <source>
        <dbReference type="ARBA" id="ARBA00023273"/>
    </source>
</evidence>
<dbReference type="GO" id="GO:0036064">
    <property type="term" value="C:ciliary basal body"/>
    <property type="evidence" value="ECO:0007669"/>
    <property type="project" value="Ensembl"/>
</dbReference>
<dbReference type="GO" id="GO:0008083">
    <property type="term" value="F:growth factor activity"/>
    <property type="evidence" value="ECO:0007669"/>
    <property type="project" value="InterPro"/>
</dbReference>
<proteinExistence type="inferred from homology"/>
<feature type="compositionally biased region" description="Acidic residues" evidence="18">
    <location>
        <begin position="187"/>
        <end position="197"/>
    </location>
</feature>
<comment type="similarity">
    <text evidence="4">Belongs to the rabaptin family.</text>
</comment>
<feature type="coiled-coil region" evidence="17">
    <location>
        <begin position="398"/>
        <end position="475"/>
    </location>
</feature>
<evidence type="ECO:0000256" key="14">
    <source>
        <dbReference type="ARBA" id="ARBA00023212"/>
    </source>
</evidence>
<dbReference type="GO" id="GO:0006897">
    <property type="term" value="P:endocytosis"/>
    <property type="evidence" value="ECO:0007669"/>
    <property type="project" value="UniProtKB-KW"/>
</dbReference>
<evidence type="ECO:0000256" key="11">
    <source>
        <dbReference type="ARBA" id="ARBA00022794"/>
    </source>
</evidence>
<dbReference type="Ensembl" id="ENSSPUT00000022629.1">
    <property type="protein sequence ID" value="ENSSPUP00000021221.1"/>
    <property type="gene ID" value="ENSSPUG00000016326.1"/>
</dbReference>
<dbReference type="Pfam" id="PF03528">
    <property type="entry name" value="Rabaptin"/>
    <property type="match status" value="1"/>
</dbReference>
<dbReference type="Pfam" id="PF09311">
    <property type="entry name" value="Rab5-bind"/>
    <property type="match status" value="1"/>
</dbReference>
<dbReference type="GO" id="GO:0005769">
    <property type="term" value="C:early endosome"/>
    <property type="evidence" value="ECO:0007669"/>
    <property type="project" value="UniProtKB-SubCell"/>
</dbReference>
<comment type="function">
    <text evidence="16">Plays a role in membrane trafficking and in homotypic early endosome fusion. Participates in arteriogenesis by regulating vascular endothelial growth factor receptor 2/VEGFR2 cell surface expression and endosomal trafficking. By interacting with SDCCAG8, localizes to centrosomes and plays a critical role in ciliogenesis.</text>
</comment>
<feature type="domain" description="Rabaptin coiled-coil" evidence="19">
    <location>
        <begin position="34"/>
        <end position="164"/>
    </location>
</feature>
<dbReference type="GO" id="GO:0005829">
    <property type="term" value="C:cytosol"/>
    <property type="evidence" value="ECO:0007669"/>
    <property type="project" value="Ensembl"/>
</dbReference>
<evidence type="ECO:0000256" key="5">
    <source>
        <dbReference type="ARBA" id="ARBA00019765"/>
    </source>
</evidence>
<feature type="domain" description="Rabaptin GTPase-Rab5 binding" evidence="20">
    <location>
        <begin position="280"/>
        <end position="474"/>
    </location>
</feature>
<evidence type="ECO:0000256" key="6">
    <source>
        <dbReference type="ARBA" id="ARBA00022448"/>
    </source>
</evidence>
<keyword evidence="11" id="KW-0970">Cilium biogenesis/degradation</keyword>
<keyword evidence="7" id="KW-0963">Cytoplasm</keyword>
<sequence>MEAVKGLRGAQGPGPPQQEPKDVAVAEDRDLPGTIQRLRAELAAALAEVETVRAVATVSEGTKHEAVAAVERRCQEEVASLQAILKDTISSYEARLSTLERGTREQDRGHLLGRSHPLDSLERQMEKAQEDAERLRGIVLPMEQEIAELKGKLGRAEGLIRELRVEQGSLRGSAESLLSDPEAPSPPEEEEEEEEAGDPNTRTGVAGAADAFARSCDSVSIASFSSLGPSPGPPVRRRWSPSPETASLTSTGTLVPETIYLPPAGYQLIPDAEWVQLHAQVHQQQEALASAAQEKVTLEEALRRGNEECGKQVQVLLGQVHNSEQLLQSLQSTVSNTQRRTQEQMAELATSHKRLSYEIQRLNAENEGLRGVTPPSADGDDDLPCTVQELQVLAQRLRQDAESRLRAGEHQAERLRIEIVSLREQLSQEEAAHSSLQGAMEREREERAELLEVLLSSTRSEMERLQRGRAEAELRVREPETLQGVLAERPGQAWVDEKVCLDATTIGEARSLQDGTAP</sequence>
<dbReference type="GO" id="GO:0005813">
    <property type="term" value="C:centrosome"/>
    <property type="evidence" value="ECO:0007669"/>
    <property type="project" value="UniProtKB-SubCell"/>
</dbReference>
<dbReference type="GO" id="GO:0005096">
    <property type="term" value="F:GTPase activator activity"/>
    <property type="evidence" value="ECO:0007669"/>
    <property type="project" value="InterPro"/>
</dbReference>
<dbReference type="GO" id="GO:0015031">
    <property type="term" value="P:protein transport"/>
    <property type="evidence" value="ECO:0007669"/>
    <property type="project" value="UniProtKB-KW"/>
</dbReference>
<keyword evidence="15" id="KW-0966">Cell projection</keyword>
<keyword evidence="13 17" id="KW-0175">Coiled coil</keyword>
<evidence type="ECO:0000256" key="2">
    <source>
        <dbReference type="ARBA" id="ARBA00004300"/>
    </source>
</evidence>
<gene>
    <name evidence="21" type="primary">RABEP2</name>
</gene>
<dbReference type="InterPro" id="IPR015390">
    <property type="entry name" value="Rabaptin_Rab5-bd_dom"/>
</dbReference>
<evidence type="ECO:0000256" key="9">
    <source>
        <dbReference type="ARBA" id="ARBA00022583"/>
    </source>
</evidence>
<feature type="region of interest" description="Disordered" evidence="18">
    <location>
        <begin position="100"/>
        <end position="129"/>
    </location>
</feature>
<keyword evidence="14" id="KW-0206">Cytoskeleton</keyword>
<feature type="region of interest" description="Disordered" evidence="18">
    <location>
        <begin position="224"/>
        <end position="251"/>
    </location>
</feature>
<feature type="region of interest" description="Disordered" evidence="18">
    <location>
        <begin position="1"/>
        <end position="30"/>
    </location>
</feature>
<evidence type="ECO:0000256" key="12">
    <source>
        <dbReference type="ARBA" id="ARBA00022927"/>
    </source>
</evidence>
<evidence type="ECO:0000256" key="8">
    <source>
        <dbReference type="ARBA" id="ARBA00022553"/>
    </source>
</evidence>
<feature type="region of interest" description="Disordered" evidence="18">
    <location>
        <begin position="171"/>
        <end position="209"/>
    </location>
</feature>
<evidence type="ECO:0000256" key="17">
    <source>
        <dbReference type="SAM" id="Coils"/>
    </source>
</evidence>
<keyword evidence="8" id="KW-0597">Phosphoprotein</keyword>
<evidence type="ECO:0000256" key="10">
    <source>
        <dbReference type="ARBA" id="ARBA00022753"/>
    </source>
</evidence>
<evidence type="ECO:0000256" key="18">
    <source>
        <dbReference type="SAM" id="MobiDB-lite"/>
    </source>
</evidence>
<evidence type="ECO:0000256" key="16">
    <source>
        <dbReference type="ARBA" id="ARBA00045310"/>
    </source>
</evidence>
<reference evidence="21" key="1">
    <citation type="submission" date="2025-08" db="UniProtKB">
        <authorList>
            <consortium name="Ensembl"/>
        </authorList>
    </citation>
    <scope>IDENTIFICATION</scope>
</reference>
<keyword evidence="12" id="KW-0653">Protein transport</keyword>
<dbReference type="InterPro" id="IPR018514">
    <property type="entry name" value="Rabaptin_CC"/>
</dbReference>
<dbReference type="OMA" id="EMMHSIV"/>
<keyword evidence="22" id="KW-1185">Reference proteome</keyword>
<keyword evidence="9" id="KW-0254">Endocytosis</keyword>
<evidence type="ECO:0000256" key="13">
    <source>
        <dbReference type="ARBA" id="ARBA00023054"/>
    </source>
</evidence>
<evidence type="ECO:0000259" key="20">
    <source>
        <dbReference type="Pfam" id="PF09311"/>
    </source>
</evidence>
<evidence type="ECO:0000256" key="1">
    <source>
        <dbReference type="ARBA" id="ARBA00004120"/>
    </source>
</evidence>
<dbReference type="SUPFAM" id="SSF103652">
    <property type="entry name" value="G protein-binding domain"/>
    <property type="match status" value="1"/>
</dbReference>
<dbReference type="GO" id="GO:1902017">
    <property type="term" value="P:regulation of cilium assembly"/>
    <property type="evidence" value="ECO:0007669"/>
    <property type="project" value="Ensembl"/>
</dbReference>
<evidence type="ECO:0000313" key="22">
    <source>
        <dbReference type="Proteomes" id="UP000694392"/>
    </source>
</evidence>
<reference evidence="21" key="2">
    <citation type="submission" date="2025-09" db="UniProtKB">
        <authorList>
            <consortium name="Ensembl"/>
        </authorList>
    </citation>
    <scope>IDENTIFICATION</scope>
</reference>
<feature type="coiled-coil region" evidence="17">
    <location>
        <begin position="281"/>
        <end position="365"/>
    </location>
</feature>
<dbReference type="PANTHER" id="PTHR31179:SF6">
    <property type="entry name" value="RAB GTPASE-BINDING EFFECTOR PROTEIN 2"/>
    <property type="match status" value="1"/>
</dbReference>
<evidence type="ECO:0000256" key="4">
    <source>
        <dbReference type="ARBA" id="ARBA00006603"/>
    </source>
</evidence>
<keyword evidence="10" id="KW-0967">Endosome</keyword>
<keyword evidence="6" id="KW-0813">Transport</keyword>
<protein>
    <recommendedName>
        <fullName evidence="5">Rab GTPase-binding effector protein 2</fullName>
    </recommendedName>
</protein>
<dbReference type="GO" id="GO:0005794">
    <property type="term" value="C:Golgi apparatus"/>
    <property type="evidence" value="ECO:0007669"/>
    <property type="project" value="Ensembl"/>
</dbReference>
<evidence type="ECO:0000313" key="21">
    <source>
        <dbReference type="Ensembl" id="ENSSPUP00000021221.1"/>
    </source>
</evidence>
<feature type="compositionally biased region" description="Basic and acidic residues" evidence="18">
    <location>
        <begin position="19"/>
        <end position="30"/>
    </location>
</feature>
<dbReference type="PANTHER" id="PTHR31179">
    <property type="entry name" value="RAB GTPASE-BINDING EFFECTOR PROTEIN"/>
    <property type="match status" value="1"/>
</dbReference>
<dbReference type="GeneTree" id="ENSGT00530000063743"/>
<dbReference type="Proteomes" id="UP000694392">
    <property type="component" value="Unplaced"/>
</dbReference>
<dbReference type="AlphaFoldDB" id="A0A8D0HJ55"/>
<dbReference type="InterPro" id="IPR003914">
    <property type="entry name" value="Rabaptin"/>
</dbReference>
<comment type="subcellular location">
    <subcellularLocation>
        <location evidence="1">Cytoplasm</location>
        <location evidence="1">Cytoskeleton</location>
        <location evidence="1">Cilium basal body</location>
    </subcellularLocation>
    <subcellularLocation>
        <location evidence="2">Cytoplasm</location>
        <location evidence="2">Cytoskeleton</location>
        <location evidence="2">Microtubule organizing center</location>
        <location evidence="2">Centrosome</location>
    </subcellularLocation>
    <subcellularLocation>
        <location evidence="3">Early endosome</location>
    </subcellularLocation>
</comment>
<accession>A0A8D0HJ55</accession>
<feature type="compositionally biased region" description="Basic and acidic residues" evidence="18">
    <location>
        <begin position="101"/>
        <end position="129"/>
    </location>
</feature>